<feature type="domain" description="Peptidase M48" evidence="8">
    <location>
        <begin position="92"/>
        <end position="257"/>
    </location>
</feature>
<evidence type="ECO:0000259" key="8">
    <source>
        <dbReference type="Pfam" id="PF01435"/>
    </source>
</evidence>
<dbReference type="OrthoDB" id="9810445at2"/>
<keyword evidence="1 6" id="KW-0645">Protease</keyword>
<keyword evidence="5 6" id="KW-0482">Metalloprotease</keyword>
<proteinExistence type="inferred from homology"/>
<feature type="chain" id="PRO_5015562684" evidence="7">
    <location>
        <begin position="25"/>
        <end position="274"/>
    </location>
</feature>
<keyword evidence="4 6" id="KW-0862">Zinc</keyword>
<evidence type="ECO:0000256" key="6">
    <source>
        <dbReference type="RuleBase" id="RU003983"/>
    </source>
</evidence>
<dbReference type="Proteomes" id="UP000239532">
    <property type="component" value="Unassembled WGS sequence"/>
</dbReference>
<dbReference type="GO" id="GO:0051603">
    <property type="term" value="P:proteolysis involved in protein catabolic process"/>
    <property type="evidence" value="ECO:0007669"/>
    <property type="project" value="TreeGrafter"/>
</dbReference>
<evidence type="ECO:0000313" key="10">
    <source>
        <dbReference type="Proteomes" id="UP000239532"/>
    </source>
</evidence>
<dbReference type="AlphaFoldDB" id="A0A2S9WSD3"/>
<keyword evidence="2" id="KW-0479">Metal-binding</keyword>
<dbReference type="GO" id="GO:0016020">
    <property type="term" value="C:membrane"/>
    <property type="evidence" value="ECO:0007669"/>
    <property type="project" value="TreeGrafter"/>
</dbReference>
<evidence type="ECO:0000256" key="3">
    <source>
        <dbReference type="ARBA" id="ARBA00022801"/>
    </source>
</evidence>
<evidence type="ECO:0000256" key="4">
    <source>
        <dbReference type="ARBA" id="ARBA00022833"/>
    </source>
</evidence>
<dbReference type="RefSeq" id="WP_105982226.1">
    <property type="nucleotide sequence ID" value="NZ_MQUC01000003.1"/>
</dbReference>
<dbReference type="Gene3D" id="3.30.2010.10">
    <property type="entry name" value="Metalloproteases ('zincins'), catalytic domain"/>
    <property type="match status" value="1"/>
</dbReference>
<dbReference type="Pfam" id="PF01435">
    <property type="entry name" value="Peptidase_M48"/>
    <property type="match status" value="1"/>
</dbReference>
<comment type="cofactor">
    <cofactor evidence="6">
        <name>Zn(2+)</name>
        <dbReference type="ChEBI" id="CHEBI:29105"/>
    </cofactor>
    <text evidence="6">Binds 1 zinc ion per subunit.</text>
</comment>
<evidence type="ECO:0000256" key="5">
    <source>
        <dbReference type="ARBA" id="ARBA00023049"/>
    </source>
</evidence>
<sequence length="274" mass="29441">MKNIRFYLLASSMLVLSCATNVFTGERTLKPVSNDQVFPAAFSAYNEVLQESKVVTGTSESRMITNVGQNIKNASQKWLNALGHPEYLDGYEWEYNLINDDQVNAWAMPGGKIAFYTGILPIAQSETGVAVIMGHEVAHALANHGGQRMRASQLQQLGAVGLAVGGVVSGTSSQTMGILNQAYGLGSQYGAILPFSRAQESEADKIGLVLTAIAGYDPDEGARLWERMKANSGGQAPPEFLSTHPSNDTRIANLRQLAPVAKKEAAKYGVTSFK</sequence>
<dbReference type="PANTHER" id="PTHR22726">
    <property type="entry name" value="METALLOENDOPEPTIDASE OMA1"/>
    <property type="match status" value="1"/>
</dbReference>
<keyword evidence="3 6" id="KW-0378">Hydrolase</keyword>
<keyword evidence="7" id="KW-0732">Signal</keyword>
<dbReference type="InterPro" id="IPR001915">
    <property type="entry name" value="Peptidase_M48"/>
</dbReference>
<evidence type="ECO:0000313" key="9">
    <source>
        <dbReference type="EMBL" id="PRP66387.1"/>
    </source>
</evidence>
<reference evidence="9 10" key="1">
    <citation type="submission" date="2016-11" db="EMBL/GenBank/DDBJ databases">
        <title>Trade-off between light-utilization and light-protection in marine flavobacteria.</title>
        <authorList>
            <person name="Kumagai Y."/>
        </authorList>
    </citation>
    <scope>NUCLEOTIDE SEQUENCE [LARGE SCALE GENOMIC DNA]</scope>
    <source>
        <strain evidence="9 10">JCM 17109</strain>
    </source>
</reference>
<protein>
    <submittedName>
        <fullName evidence="9">Peptidase M48</fullName>
    </submittedName>
</protein>
<dbReference type="EMBL" id="MQUC01000003">
    <property type="protein sequence ID" value="PRP66387.1"/>
    <property type="molecule type" value="Genomic_DNA"/>
</dbReference>
<dbReference type="CDD" id="cd07331">
    <property type="entry name" value="M48C_Oma1_like"/>
    <property type="match status" value="1"/>
</dbReference>
<dbReference type="GO" id="GO:0004222">
    <property type="term" value="F:metalloendopeptidase activity"/>
    <property type="evidence" value="ECO:0007669"/>
    <property type="project" value="InterPro"/>
</dbReference>
<dbReference type="InterPro" id="IPR051156">
    <property type="entry name" value="Mito/Outer_Membr_Metalloprot"/>
</dbReference>
<accession>A0A2S9WSD3</accession>
<comment type="similarity">
    <text evidence="6">Belongs to the peptidase M48 family.</text>
</comment>
<evidence type="ECO:0000256" key="7">
    <source>
        <dbReference type="SAM" id="SignalP"/>
    </source>
</evidence>
<name>A0A2S9WSD3_9FLAO</name>
<evidence type="ECO:0000256" key="2">
    <source>
        <dbReference type="ARBA" id="ARBA00022723"/>
    </source>
</evidence>
<organism evidence="9 10">
    <name type="scientific">Nonlabens agnitus</name>
    <dbReference type="NCBI Taxonomy" id="870484"/>
    <lineage>
        <taxon>Bacteria</taxon>
        <taxon>Pseudomonadati</taxon>
        <taxon>Bacteroidota</taxon>
        <taxon>Flavobacteriia</taxon>
        <taxon>Flavobacteriales</taxon>
        <taxon>Flavobacteriaceae</taxon>
        <taxon>Nonlabens</taxon>
    </lineage>
</organism>
<comment type="caution">
    <text evidence="9">The sequence shown here is derived from an EMBL/GenBank/DDBJ whole genome shotgun (WGS) entry which is preliminary data.</text>
</comment>
<dbReference type="PROSITE" id="PS51257">
    <property type="entry name" value="PROKAR_LIPOPROTEIN"/>
    <property type="match status" value="1"/>
</dbReference>
<dbReference type="PANTHER" id="PTHR22726:SF1">
    <property type="entry name" value="METALLOENDOPEPTIDASE OMA1, MITOCHONDRIAL"/>
    <property type="match status" value="1"/>
</dbReference>
<keyword evidence="10" id="KW-1185">Reference proteome</keyword>
<evidence type="ECO:0000256" key="1">
    <source>
        <dbReference type="ARBA" id="ARBA00022670"/>
    </source>
</evidence>
<dbReference type="GO" id="GO:0046872">
    <property type="term" value="F:metal ion binding"/>
    <property type="evidence" value="ECO:0007669"/>
    <property type="project" value="UniProtKB-KW"/>
</dbReference>
<gene>
    <name evidence="9" type="ORF">BST86_04420</name>
</gene>
<feature type="signal peptide" evidence="7">
    <location>
        <begin position="1"/>
        <end position="24"/>
    </location>
</feature>